<evidence type="ECO:0000313" key="2">
    <source>
        <dbReference type="EMBL" id="MBB3149593.1"/>
    </source>
</evidence>
<feature type="transmembrane region" description="Helical" evidence="1">
    <location>
        <begin position="12"/>
        <end position="36"/>
    </location>
</feature>
<evidence type="ECO:0000256" key="1">
    <source>
        <dbReference type="SAM" id="Phobius"/>
    </source>
</evidence>
<comment type="caution">
    <text evidence="2">The sequence shown here is derived from an EMBL/GenBank/DDBJ whole genome shotgun (WGS) entry which is preliminary data.</text>
</comment>
<organism evidence="2 3">
    <name type="scientific">Phyllobacterium trifolii</name>
    <dbReference type="NCBI Taxonomy" id="300193"/>
    <lineage>
        <taxon>Bacteria</taxon>
        <taxon>Pseudomonadati</taxon>
        <taxon>Pseudomonadota</taxon>
        <taxon>Alphaproteobacteria</taxon>
        <taxon>Hyphomicrobiales</taxon>
        <taxon>Phyllobacteriaceae</taxon>
        <taxon>Phyllobacterium</taxon>
    </lineage>
</organism>
<reference evidence="2 3" key="1">
    <citation type="submission" date="2020-08" db="EMBL/GenBank/DDBJ databases">
        <title>Genomic Encyclopedia of Type Strains, Phase III (KMG-III): the genomes of soil and plant-associated and newly described type strains.</title>
        <authorList>
            <person name="Whitman W."/>
        </authorList>
    </citation>
    <scope>NUCLEOTIDE SEQUENCE [LARGE SCALE GENOMIC DNA]</scope>
    <source>
        <strain evidence="2 3">CECT 7015</strain>
    </source>
</reference>
<sequence>MAPFGGHLNLTVGVAVLATLMLLTVLVVALDIEIALPRG</sequence>
<keyword evidence="1" id="KW-0472">Membrane</keyword>
<dbReference type="AlphaFoldDB" id="A0A839UIJ7"/>
<keyword evidence="3" id="KW-1185">Reference proteome</keyword>
<accession>A0A839UIJ7</accession>
<evidence type="ECO:0000313" key="3">
    <source>
        <dbReference type="Proteomes" id="UP000554520"/>
    </source>
</evidence>
<protein>
    <submittedName>
        <fullName evidence="2">Uncharacterized protein</fullName>
    </submittedName>
</protein>
<gene>
    <name evidence="2" type="ORF">FHS21_006047</name>
</gene>
<keyword evidence="1" id="KW-1133">Transmembrane helix</keyword>
<dbReference type="Proteomes" id="UP000554520">
    <property type="component" value="Unassembled WGS sequence"/>
</dbReference>
<name>A0A839UIJ7_9HYPH</name>
<proteinExistence type="predicted"/>
<dbReference type="EMBL" id="JACHXN010000036">
    <property type="protein sequence ID" value="MBB3149593.1"/>
    <property type="molecule type" value="Genomic_DNA"/>
</dbReference>
<keyword evidence="1" id="KW-0812">Transmembrane</keyword>